<feature type="signal peptide" evidence="2">
    <location>
        <begin position="1"/>
        <end position="25"/>
    </location>
</feature>
<accession>A0A6J1LMZ4</accession>
<keyword evidence="1 2" id="KW-0732">Signal</keyword>
<organism evidence="3 4">
    <name type="scientific">Drosophila hydei</name>
    <name type="common">Fruit fly</name>
    <dbReference type="NCBI Taxonomy" id="7224"/>
    <lineage>
        <taxon>Eukaryota</taxon>
        <taxon>Metazoa</taxon>
        <taxon>Ecdysozoa</taxon>
        <taxon>Arthropoda</taxon>
        <taxon>Hexapoda</taxon>
        <taxon>Insecta</taxon>
        <taxon>Pterygota</taxon>
        <taxon>Neoptera</taxon>
        <taxon>Endopterygota</taxon>
        <taxon>Diptera</taxon>
        <taxon>Brachycera</taxon>
        <taxon>Muscomorpha</taxon>
        <taxon>Ephydroidea</taxon>
        <taxon>Drosophilidae</taxon>
        <taxon>Drosophila</taxon>
    </lineage>
</organism>
<dbReference type="OrthoDB" id="8186735at2759"/>
<dbReference type="SUPFAM" id="SSF63707">
    <property type="entry name" value="Ganglioside M2 (gm2) activator"/>
    <property type="match status" value="1"/>
</dbReference>
<dbReference type="Gene3D" id="2.70.220.10">
    <property type="entry name" value="Ganglioside GM2 activator"/>
    <property type="match status" value="1"/>
</dbReference>
<dbReference type="KEGG" id="dhe:111597527"/>
<dbReference type="Proteomes" id="UP000504633">
    <property type="component" value="Unplaced"/>
</dbReference>
<evidence type="ECO:0000256" key="2">
    <source>
        <dbReference type="SAM" id="SignalP"/>
    </source>
</evidence>
<keyword evidence="3" id="KW-1185">Reference proteome</keyword>
<dbReference type="RefSeq" id="XP_023168071.2">
    <property type="nucleotide sequence ID" value="XM_023312303.2"/>
</dbReference>
<proteinExistence type="predicted"/>
<gene>
    <name evidence="4" type="primary">LOC111597527</name>
</gene>
<dbReference type="AlphaFoldDB" id="A0A6J1LMZ4"/>
<dbReference type="OMA" id="GAWRSFK"/>
<name>A0A6J1LMZ4_DROHY</name>
<protein>
    <submittedName>
        <fullName evidence="4">Uncharacterized protein LOC111597527</fullName>
    </submittedName>
</protein>
<sequence length="193" mass="22449">MSAELNRRFLALALMLILSHHRAHGWRSFKIVFGRFEYEANAKLMDVKIELQNNSKSSLNVVVNTLEILDNVEVASRVSLETEPGNYTNLISRNVNFCKMLMERNVDPLARSIYQDMQRYGKFFKECPIQKGTYSLHDYVLDEELLPSFLPETNFKTSIRLFKPNSEQIFKGLFYGRIDKSKGFNNLKMFSMG</sequence>
<evidence type="ECO:0000256" key="1">
    <source>
        <dbReference type="ARBA" id="ARBA00022729"/>
    </source>
</evidence>
<reference evidence="4" key="1">
    <citation type="submission" date="2025-08" db="UniProtKB">
        <authorList>
            <consortium name="RefSeq"/>
        </authorList>
    </citation>
    <scope>IDENTIFICATION</scope>
    <source>
        <strain evidence="4">15085-1641.00</strain>
        <tissue evidence="4">Whole body</tissue>
    </source>
</reference>
<dbReference type="GeneID" id="111597527"/>
<evidence type="ECO:0000313" key="3">
    <source>
        <dbReference type="Proteomes" id="UP000504633"/>
    </source>
</evidence>
<dbReference type="PANTHER" id="PTHR20898:SF1">
    <property type="entry name" value="MD-2-RELATED LIPID-RECOGNITION DOMAIN-CONTAINING PROTEIN"/>
    <property type="match status" value="1"/>
</dbReference>
<evidence type="ECO:0000313" key="4">
    <source>
        <dbReference type="RefSeq" id="XP_023168071.2"/>
    </source>
</evidence>
<dbReference type="InterPro" id="IPR010512">
    <property type="entry name" value="DUF1091"/>
</dbReference>
<dbReference type="Pfam" id="PF06477">
    <property type="entry name" value="DUF1091"/>
    <property type="match status" value="1"/>
</dbReference>
<dbReference type="PANTHER" id="PTHR20898">
    <property type="entry name" value="DAEDALUS ON 3-RELATED-RELATED"/>
    <property type="match status" value="1"/>
</dbReference>
<dbReference type="SMART" id="SM00697">
    <property type="entry name" value="DM8"/>
    <property type="match status" value="1"/>
</dbReference>
<feature type="chain" id="PRO_5026796609" evidence="2">
    <location>
        <begin position="26"/>
        <end position="193"/>
    </location>
</feature>
<dbReference type="InterPro" id="IPR036846">
    <property type="entry name" value="GM2-AP_sf"/>
</dbReference>